<proteinExistence type="predicted"/>
<dbReference type="EMBL" id="CP004256">
    <property type="protein sequence ID" value="AHH06028.1"/>
    <property type="molecule type" value="Genomic_DNA"/>
</dbReference>
<reference evidence="1" key="1">
    <citation type="submission" date="2013-02" db="EMBL/GenBank/DDBJ databases">
        <title>Comparative genomics of Borrelia species.</title>
        <authorList>
            <person name="Schwan T.G."/>
            <person name="Raffel S.J."/>
            <person name="Porcella S.F."/>
        </authorList>
    </citation>
    <scope>NUCLEOTIDE SEQUENCE</scope>
    <source>
        <strain evidence="1">FR64b</strain>
        <plasmid evidence="1">unnamed</plasmid>
    </source>
</reference>
<protein>
    <submittedName>
        <fullName evidence="1">Uncharacterized protein</fullName>
    </submittedName>
</protein>
<dbReference type="HOGENOM" id="CLU_3372447_0_0_12"/>
<sequence length="34" mass="4167">MKFSAEKLWIIVFVILYIKNSLLTRFEVEVIFYL</sequence>
<dbReference type="AlphaFoldDB" id="W5SH96"/>
<evidence type="ECO:0000313" key="1">
    <source>
        <dbReference type="EMBL" id="AHH06028.1"/>
    </source>
</evidence>
<keyword evidence="1" id="KW-0614">Plasmid</keyword>
<accession>W5SH96</accession>
<organism evidence="1">
    <name type="scientific">Borrelia miyamotoi FR64b</name>
    <dbReference type="NCBI Taxonomy" id="1292392"/>
    <lineage>
        <taxon>Bacteria</taxon>
        <taxon>Pseudomonadati</taxon>
        <taxon>Spirochaetota</taxon>
        <taxon>Spirochaetia</taxon>
        <taxon>Spirochaetales</taxon>
        <taxon>Borreliaceae</taxon>
        <taxon>Borrelia</taxon>
    </lineage>
</organism>
<geneLocation type="plasmid" evidence="1">
    <name>unnamed</name>
</geneLocation>
<name>W5SH96_9SPIR</name>
<gene>
    <name evidence="1" type="ORF">BOM_1485</name>
</gene>